<dbReference type="Proteomes" id="UP001307849">
    <property type="component" value="Unassembled WGS sequence"/>
</dbReference>
<organism evidence="3 4">
    <name type="scientific">Arthrobotrys conoides</name>
    <dbReference type="NCBI Taxonomy" id="74498"/>
    <lineage>
        <taxon>Eukaryota</taxon>
        <taxon>Fungi</taxon>
        <taxon>Dikarya</taxon>
        <taxon>Ascomycota</taxon>
        <taxon>Pezizomycotina</taxon>
        <taxon>Orbiliomycetes</taxon>
        <taxon>Orbiliales</taxon>
        <taxon>Orbiliaceae</taxon>
        <taxon>Arthrobotrys</taxon>
    </lineage>
</organism>
<evidence type="ECO:0000259" key="2">
    <source>
        <dbReference type="Pfam" id="PF12937"/>
    </source>
</evidence>
<feature type="domain" description="F-box" evidence="2">
    <location>
        <begin position="4"/>
        <end position="39"/>
    </location>
</feature>
<feature type="compositionally biased region" description="Acidic residues" evidence="1">
    <location>
        <begin position="347"/>
        <end position="360"/>
    </location>
</feature>
<dbReference type="InterPro" id="IPR001810">
    <property type="entry name" value="F-box_dom"/>
</dbReference>
<evidence type="ECO:0000313" key="4">
    <source>
        <dbReference type="Proteomes" id="UP001307849"/>
    </source>
</evidence>
<name>A0AAN8RMR8_9PEZI</name>
<proteinExistence type="predicted"/>
<reference evidence="3 4" key="1">
    <citation type="submission" date="2019-10" db="EMBL/GenBank/DDBJ databases">
        <authorList>
            <person name="Palmer J.M."/>
        </authorList>
    </citation>
    <scope>NUCLEOTIDE SEQUENCE [LARGE SCALE GENOMIC DNA]</scope>
    <source>
        <strain evidence="3 4">TWF506</strain>
    </source>
</reference>
<comment type="caution">
    <text evidence="3">The sequence shown here is derived from an EMBL/GenBank/DDBJ whole genome shotgun (WGS) entry which is preliminary data.</text>
</comment>
<feature type="compositionally biased region" description="Acidic residues" evidence="1">
    <location>
        <begin position="379"/>
        <end position="391"/>
    </location>
</feature>
<evidence type="ECO:0000256" key="1">
    <source>
        <dbReference type="SAM" id="MobiDB-lite"/>
    </source>
</evidence>
<dbReference type="EMBL" id="JAVHJM010000005">
    <property type="protein sequence ID" value="KAK6514040.1"/>
    <property type="molecule type" value="Genomic_DNA"/>
</dbReference>
<dbReference type="CDD" id="cd09917">
    <property type="entry name" value="F-box_SF"/>
    <property type="match status" value="1"/>
</dbReference>
<protein>
    <recommendedName>
        <fullName evidence="2">F-box domain-containing protein</fullName>
    </recommendedName>
</protein>
<dbReference type="AlphaFoldDB" id="A0AAN8RMR8"/>
<feature type="region of interest" description="Disordered" evidence="1">
    <location>
        <begin position="335"/>
        <end position="391"/>
    </location>
</feature>
<gene>
    <name evidence="3" type="ORF">TWF506_008467</name>
</gene>
<keyword evidence="4" id="KW-1185">Reference proteome</keyword>
<evidence type="ECO:0000313" key="3">
    <source>
        <dbReference type="EMBL" id="KAK6514040.1"/>
    </source>
</evidence>
<accession>A0AAN8RMR8</accession>
<dbReference type="SUPFAM" id="SSF81383">
    <property type="entry name" value="F-box domain"/>
    <property type="match status" value="1"/>
</dbReference>
<sequence>MASICSLPTELLFQIFTDEVISSNDLAQCAATCKLFNDIKSQCKINYNFRVDHPSRSAWKLIRHLLLDPKIGERFQSITVTWHRRVPRHPKTWALEWNWGKTERQEINRLCEEWGLSEVAYHIRCGWNSEALIPLLLCFTTKLESFDYGRSVLEIMHPSPTAHEGIRVHEYCEGKSHRWEPKGDHDDGFDWFDVCWNFVESGTSWFYSVLDRDTPLPGLSSLRKFSHRGCVDDVKWPGVYLPQVMLLPQLEDVVLISKPAKVGHLYPSTPKLEFPAGKKSSIKRLELIDCSFFEGEVDALAEFTGSLTRLNYDLCGFRRKKIVDSFLQTNGSLTKDRVTNTHTPQLLEEEEEEEEEEDFGSFDSDSKYEFSCYDRSSSDDDDDDDEEEEGE</sequence>
<dbReference type="InterPro" id="IPR036047">
    <property type="entry name" value="F-box-like_dom_sf"/>
</dbReference>
<dbReference type="Pfam" id="PF12937">
    <property type="entry name" value="F-box-like"/>
    <property type="match status" value="1"/>
</dbReference>